<dbReference type="InterPro" id="IPR000836">
    <property type="entry name" value="PRTase_dom"/>
</dbReference>
<accession>A0ABR5DNM2</accession>
<dbReference type="NCBIfam" id="TIGR01251">
    <property type="entry name" value="ribP_PPkin"/>
    <property type="match status" value="1"/>
</dbReference>
<evidence type="ECO:0000259" key="10">
    <source>
        <dbReference type="Pfam" id="PF13793"/>
    </source>
</evidence>
<evidence type="ECO:0000256" key="6">
    <source>
        <dbReference type="ARBA" id="ARBA00022840"/>
    </source>
</evidence>
<evidence type="ECO:0000256" key="3">
    <source>
        <dbReference type="ARBA" id="ARBA00022727"/>
    </source>
</evidence>
<feature type="domain" description="Ribose-phosphate pyrophosphokinase N-terminal" evidence="10">
    <location>
        <begin position="1"/>
        <end position="31"/>
    </location>
</feature>
<evidence type="ECO:0000313" key="12">
    <source>
        <dbReference type="Proteomes" id="UP000035491"/>
    </source>
</evidence>
<keyword evidence="5" id="KW-0418">Kinase</keyword>
<comment type="caution">
    <text evidence="11">The sequence shown here is derived from an EMBL/GenBank/DDBJ whole genome shotgun (WGS) entry which is preliminary data.</text>
</comment>
<feature type="domain" description="Phosphoribosyltransferase" evidence="9">
    <location>
        <begin position="69"/>
        <end position="152"/>
    </location>
</feature>
<evidence type="ECO:0000256" key="2">
    <source>
        <dbReference type="ARBA" id="ARBA00022679"/>
    </source>
</evidence>
<dbReference type="Pfam" id="PF00156">
    <property type="entry name" value="Pribosyltran"/>
    <property type="match status" value="1"/>
</dbReference>
<dbReference type="RefSeq" id="WP_014410343.1">
    <property type="nucleotide sequence ID" value="NZ_LAOO01000001.1"/>
</dbReference>
<keyword evidence="12" id="KW-1185">Reference proteome</keyword>
<dbReference type="InterPro" id="IPR029099">
    <property type="entry name" value="Pribosyltran_N"/>
</dbReference>
<gene>
    <name evidence="11" type="primary">prs</name>
    <name evidence="11" type="ORF">RPATATE_1570</name>
</gene>
<keyword evidence="6" id="KW-0067">ATP-binding</keyword>
<dbReference type="Gene3D" id="3.40.50.2020">
    <property type="match status" value="2"/>
</dbReference>
<evidence type="ECO:0000256" key="1">
    <source>
        <dbReference type="ARBA" id="ARBA00013247"/>
    </source>
</evidence>
<dbReference type="CDD" id="cd06223">
    <property type="entry name" value="PRTases_typeI"/>
    <property type="match status" value="1"/>
</dbReference>
<dbReference type="EMBL" id="LAOO01000001">
    <property type="protein sequence ID" value="KJW00335.1"/>
    <property type="molecule type" value="Genomic_DNA"/>
</dbReference>
<evidence type="ECO:0000256" key="4">
    <source>
        <dbReference type="ARBA" id="ARBA00022741"/>
    </source>
</evidence>
<dbReference type="GO" id="GO:0004749">
    <property type="term" value="F:ribose phosphate diphosphokinase activity"/>
    <property type="evidence" value="ECO:0007669"/>
    <property type="project" value="UniProtKB-EC"/>
</dbReference>
<sequence>MPYFGYARQDNINSQNIIPAKLIADFLEKLGVNHVITIDLHSDKIEKFFNIPVSNLEPINLYIPFSSTYSNFAIVTPDKGSINRVQKISNLLNIDSAYINKERDINNNCETITSSVEGKNCILIDDIIDSGETIVKAARFLKEHSALSVSAFITHAVFSAGRF</sequence>
<evidence type="ECO:0000256" key="7">
    <source>
        <dbReference type="ARBA" id="ARBA00049535"/>
    </source>
</evidence>
<dbReference type="Proteomes" id="UP000035491">
    <property type="component" value="Unassembled WGS sequence"/>
</dbReference>
<dbReference type="PANTHER" id="PTHR10210:SF32">
    <property type="entry name" value="RIBOSE-PHOSPHATE PYROPHOSPHOKINASE 2"/>
    <property type="match status" value="1"/>
</dbReference>
<dbReference type="PANTHER" id="PTHR10210">
    <property type="entry name" value="RIBOSE-PHOSPHATE DIPHOSPHOKINASE FAMILY MEMBER"/>
    <property type="match status" value="1"/>
</dbReference>
<dbReference type="EC" id="2.7.6.1" evidence="1"/>
<dbReference type="InterPro" id="IPR029057">
    <property type="entry name" value="PRTase-like"/>
</dbReference>
<proteinExistence type="inferred from homology"/>
<evidence type="ECO:0000256" key="8">
    <source>
        <dbReference type="RuleBase" id="RU004324"/>
    </source>
</evidence>
<evidence type="ECO:0000256" key="5">
    <source>
        <dbReference type="ARBA" id="ARBA00022777"/>
    </source>
</evidence>
<reference evidence="11 12" key="1">
    <citation type="submission" date="2015-02" db="EMBL/GenBank/DDBJ databases">
        <title>Genome Sequencing of Rickettsiales.</title>
        <authorList>
            <person name="Daugherty S.C."/>
            <person name="Su Q."/>
            <person name="Abolude K."/>
            <person name="Beier-Sexton M."/>
            <person name="Carlyon J.A."/>
            <person name="Carter R."/>
            <person name="Day N.P."/>
            <person name="Dumler S.J."/>
            <person name="Dyachenko V."/>
            <person name="Godinez A."/>
            <person name="Kurtti T.J."/>
            <person name="Lichay M."/>
            <person name="Mullins K.E."/>
            <person name="Ott S."/>
            <person name="Pappas-Brown V."/>
            <person name="Paris D.H."/>
            <person name="Patel P."/>
            <person name="Richards A.L."/>
            <person name="Sadzewicz L."/>
            <person name="Sears K."/>
            <person name="Seidman D."/>
            <person name="Sengamalay N."/>
            <person name="Stenos J."/>
            <person name="Tallon L.J."/>
            <person name="Vincent G."/>
            <person name="Fraser C.M."/>
            <person name="Munderloh U."/>
            <person name="Dunning-Hotopp J.C."/>
        </authorList>
    </citation>
    <scope>NUCLEOTIDE SEQUENCE [LARGE SCALE GENOMIC DNA]</scope>
    <source>
        <strain evidence="11 12">Tate's Hell</strain>
    </source>
</reference>
<name>A0ABR5DNM2_RICPA</name>
<evidence type="ECO:0000259" key="9">
    <source>
        <dbReference type="Pfam" id="PF00156"/>
    </source>
</evidence>
<keyword evidence="4" id="KW-0547">Nucleotide-binding</keyword>
<evidence type="ECO:0000313" key="11">
    <source>
        <dbReference type="EMBL" id="KJW00335.1"/>
    </source>
</evidence>
<protein>
    <recommendedName>
        <fullName evidence="1">ribose-phosphate diphosphokinase</fullName>
        <ecNumber evidence="1">2.7.6.1</ecNumber>
    </recommendedName>
</protein>
<dbReference type="Pfam" id="PF13793">
    <property type="entry name" value="Pribosyltran_N"/>
    <property type="match status" value="1"/>
</dbReference>
<dbReference type="SUPFAM" id="SSF53271">
    <property type="entry name" value="PRTase-like"/>
    <property type="match status" value="1"/>
</dbReference>
<keyword evidence="2 11" id="KW-0808">Transferase</keyword>
<comment type="similarity">
    <text evidence="8">Belongs to the ribose-phosphate pyrophosphokinase family.</text>
</comment>
<comment type="catalytic activity">
    <reaction evidence="7">
        <text>D-ribose 5-phosphate + ATP = 5-phospho-alpha-D-ribose 1-diphosphate + AMP + H(+)</text>
        <dbReference type="Rhea" id="RHEA:15609"/>
        <dbReference type="ChEBI" id="CHEBI:15378"/>
        <dbReference type="ChEBI" id="CHEBI:30616"/>
        <dbReference type="ChEBI" id="CHEBI:58017"/>
        <dbReference type="ChEBI" id="CHEBI:78346"/>
        <dbReference type="ChEBI" id="CHEBI:456215"/>
        <dbReference type="EC" id="2.7.6.1"/>
    </reaction>
</comment>
<keyword evidence="3 8" id="KW-0545">Nucleotide biosynthesis</keyword>
<dbReference type="InterPro" id="IPR005946">
    <property type="entry name" value="Rib-P_diPkinase"/>
</dbReference>
<organism evidence="11 12">
    <name type="scientific">Rickettsia parkeri str. Tate's Hell</name>
    <dbReference type="NCBI Taxonomy" id="1359189"/>
    <lineage>
        <taxon>Bacteria</taxon>
        <taxon>Pseudomonadati</taxon>
        <taxon>Pseudomonadota</taxon>
        <taxon>Alphaproteobacteria</taxon>
        <taxon>Rickettsiales</taxon>
        <taxon>Rickettsiaceae</taxon>
        <taxon>Rickettsieae</taxon>
        <taxon>Rickettsia</taxon>
        <taxon>spotted fever group</taxon>
    </lineage>
</organism>